<protein>
    <submittedName>
        <fullName evidence="1">Uncharacterized protein</fullName>
    </submittedName>
</protein>
<dbReference type="Proteomes" id="UP000241769">
    <property type="component" value="Unassembled WGS sequence"/>
</dbReference>
<reference evidence="1 2" key="1">
    <citation type="journal article" date="2018" name="Genome Biol. Evol.">
        <title>Multiple Roots of Fruiting Body Formation in Amoebozoa.</title>
        <authorList>
            <person name="Hillmann F."/>
            <person name="Forbes G."/>
            <person name="Novohradska S."/>
            <person name="Ferling I."/>
            <person name="Riege K."/>
            <person name="Groth M."/>
            <person name="Westermann M."/>
            <person name="Marz M."/>
            <person name="Spaller T."/>
            <person name="Winckler T."/>
            <person name="Schaap P."/>
            <person name="Glockner G."/>
        </authorList>
    </citation>
    <scope>NUCLEOTIDE SEQUENCE [LARGE SCALE GENOMIC DNA]</scope>
    <source>
        <strain evidence="1 2">Jena</strain>
    </source>
</reference>
<sequence>MASYGEMRELTFLSRYCLPAHQLVDPRASLGADPHSSITNCNVSVDHLKTNCCNHAPNEPKLFHPLEEQHLIAVSPTTSTIVSAIMAIESTSSPDAAMAPRRVEECVEMLIPQEGFGYQRKDYSPSHVTVATTESLSWDNRLSESAPVKKLTTSTQRTAEMNDNLLWPLYTAFYSFIVFQKPNGAAVAKGAKQVFLQRLIATQHQLASDLLPLFDGEHQVSVEAYRLDPKRRFFLS</sequence>
<accession>A0A2P6MW34</accession>
<organism evidence="1 2">
    <name type="scientific">Planoprotostelium fungivorum</name>
    <dbReference type="NCBI Taxonomy" id="1890364"/>
    <lineage>
        <taxon>Eukaryota</taxon>
        <taxon>Amoebozoa</taxon>
        <taxon>Evosea</taxon>
        <taxon>Variosea</taxon>
        <taxon>Cavosteliida</taxon>
        <taxon>Cavosteliaceae</taxon>
        <taxon>Planoprotostelium</taxon>
    </lineage>
</organism>
<proteinExistence type="predicted"/>
<dbReference type="AlphaFoldDB" id="A0A2P6MW34"/>
<evidence type="ECO:0000313" key="1">
    <source>
        <dbReference type="EMBL" id="PRP75928.1"/>
    </source>
</evidence>
<keyword evidence="2" id="KW-1185">Reference proteome</keyword>
<comment type="caution">
    <text evidence="1">The sequence shown here is derived from an EMBL/GenBank/DDBJ whole genome shotgun (WGS) entry which is preliminary data.</text>
</comment>
<evidence type="ECO:0000313" key="2">
    <source>
        <dbReference type="Proteomes" id="UP000241769"/>
    </source>
</evidence>
<gene>
    <name evidence="1" type="ORF">PROFUN_15452</name>
</gene>
<dbReference type="InParanoid" id="A0A2P6MW34"/>
<name>A0A2P6MW34_9EUKA</name>
<dbReference type="EMBL" id="MDYQ01000354">
    <property type="protein sequence ID" value="PRP75928.1"/>
    <property type="molecule type" value="Genomic_DNA"/>
</dbReference>